<evidence type="ECO:0000313" key="2">
    <source>
        <dbReference type="Proteomes" id="UP001500909"/>
    </source>
</evidence>
<dbReference type="RefSeq" id="WP_346100394.1">
    <property type="nucleotide sequence ID" value="NZ_BAAABY010000070.1"/>
</dbReference>
<sequence length="95" mass="11199">MPLDMTGNHRYNHDVHYRRYLSPRKNRIVVICVQDFDYRDYDASRFADLAAFDTEEEAQLTPLRPEDVVQQVKGLYGDTTAFQQALRLLQAIRNH</sequence>
<comment type="caution">
    <text evidence="1">The sequence shown here is derived from an EMBL/GenBank/DDBJ whole genome shotgun (WGS) entry which is preliminary data.</text>
</comment>
<proteinExistence type="predicted"/>
<gene>
    <name evidence="1" type="ORF">GCM10010361_77710</name>
</gene>
<reference evidence="1 2" key="1">
    <citation type="journal article" date="2019" name="Int. J. Syst. Evol. Microbiol.">
        <title>The Global Catalogue of Microorganisms (GCM) 10K type strain sequencing project: providing services to taxonomists for standard genome sequencing and annotation.</title>
        <authorList>
            <consortium name="The Broad Institute Genomics Platform"/>
            <consortium name="The Broad Institute Genome Sequencing Center for Infectious Disease"/>
            <person name="Wu L."/>
            <person name="Ma J."/>
        </authorList>
    </citation>
    <scope>NUCLEOTIDE SEQUENCE [LARGE SCALE GENOMIC DNA]</scope>
    <source>
        <strain evidence="1 2">JCM 4805</strain>
    </source>
</reference>
<organism evidence="1 2">
    <name type="scientific">Streptomyces olivaceiscleroticus</name>
    <dbReference type="NCBI Taxonomy" id="68245"/>
    <lineage>
        <taxon>Bacteria</taxon>
        <taxon>Bacillati</taxon>
        <taxon>Actinomycetota</taxon>
        <taxon>Actinomycetes</taxon>
        <taxon>Kitasatosporales</taxon>
        <taxon>Streptomycetaceae</taxon>
        <taxon>Streptomyces</taxon>
    </lineage>
</organism>
<protein>
    <submittedName>
        <fullName evidence="1">Uncharacterized protein</fullName>
    </submittedName>
</protein>
<name>A0ABN1BMQ7_9ACTN</name>
<accession>A0ABN1BMQ7</accession>
<dbReference type="EMBL" id="BAAABY010000070">
    <property type="protein sequence ID" value="GAA0500713.1"/>
    <property type="molecule type" value="Genomic_DNA"/>
</dbReference>
<dbReference type="Proteomes" id="UP001500909">
    <property type="component" value="Unassembled WGS sequence"/>
</dbReference>
<keyword evidence="2" id="KW-1185">Reference proteome</keyword>
<evidence type="ECO:0000313" key="1">
    <source>
        <dbReference type="EMBL" id="GAA0500713.1"/>
    </source>
</evidence>